<gene>
    <name evidence="2" type="ORF">H8R27_14680</name>
</gene>
<name>A0ABR7J2R8_9FLAO</name>
<feature type="chain" id="PRO_5047012887" description="BZIP transcription factor" evidence="1">
    <location>
        <begin position="23"/>
        <end position="396"/>
    </location>
</feature>
<comment type="caution">
    <text evidence="2">The sequence shown here is derived from an EMBL/GenBank/DDBJ whole genome shotgun (WGS) entry which is preliminary data.</text>
</comment>
<sequence>MKNFKTTCATLIIALSVSEVSAQQITGTSLFSPNAGGSRILAASGNTAANPAIGFQGSTLGGNDVNGGNGIFRPLANTMSFATFSTERMRIAANGQIGIGLISPTATLDVANDFRVTSTTMAGRNYRINSGSRQEVTATNDLVTFTGQNNGLILNATGGSNGTFFIRNLSETNPTLFQVNGANGRVGIGTASPSALLDVSGASNPNLKLTSGTASLEVGISSCNGCFDGFSKPNDAVIRTLGGGDLLFNIPGTNENRKIAFHTAGDKILTIQEVGTSGKVGVGTTNFPTLIGSSDISAYKLFVKGGILTDEVRVRTGWADYVFADNYVLKPLAEVERFIETNKHLPNVPSAKQVELEGISIGEMTKIQQEKIEELTLYIIDLNKKLALLEAKLTTK</sequence>
<evidence type="ECO:0000256" key="1">
    <source>
        <dbReference type="SAM" id="SignalP"/>
    </source>
</evidence>
<keyword evidence="1" id="KW-0732">Signal</keyword>
<keyword evidence="3" id="KW-1185">Reference proteome</keyword>
<evidence type="ECO:0000313" key="3">
    <source>
        <dbReference type="Proteomes" id="UP000605990"/>
    </source>
</evidence>
<evidence type="ECO:0008006" key="4">
    <source>
        <dbReference type="Google" id="ProtNLM"/>
    </source>
</evidence>
<evidence type="ECO:0000313" key="2">
    <source>
        <dbReference type="EMBL" id="MBC5836134.1"/>
    </source>
</evidence>
<accession>A0ABR7J2R8</accession>
<dbReference type="Proteomes" id="UP000605990">
    <property type="component" value="Unassembled WGS sequence"/>
</dbReference>
<reference evidence="2 3" key="1">
    <citation type="submission" date="2020-08" db="EMBL/GenBank/DDBJ databases">
        <title>Description of novel Flavobacterium F-408 isolate.</title>
        <authorList>
            <person name="Saticioglu I.B."/>
            <person name="Duman M."/>
            <person name="Altun S."/>
        </authorList>
    </citation>
    <scope>NUCLEOTIDE SEQUENCE [LARGE SCALE GENOMIC DNA]</scope>
    <source>
        <strain evidence="2 3">F-408</strain>
    </source>
</reference>
<feature type="signal peptide" evidence="1">
    <location>
        <begin position="1"/>
        <end position="22"/>
    </location>
</feature>
<dbReference type="RefSeq" id="WP_166131312.1">
    <property type="nucleotide sequence ID" value="NZ_JAANOQ010000010.1"/>
</dbReference>
<organism evidence="2 3">
    <name type="scientific">Flavobacterium bernardetii</name>
    <dbReference type="NCBI Taxonomy" id="2813823"/>
    <lineage>
        <taxon>Bacteria</taxon>
        <taxon>Pseudomonadati</taxon>
        <taxon>Bacteroidota</taxon>
        <taxon>Flavobacteriia</taxon>
        <taxon>Flavobacteriales</taxon>
        <taxon>Flavobacteriaceae</taxon>
        <taxon>Flavobacterium</taxon>
    </lineage>
</organism>
<dbReference type="EMBL" id="JACRUN010000011">
    <property type="protein sequence ID" value="MBC5836134.1"/>
    <property type="molecule type" value="Genomic_DNA"/>
</dbReference>
<protein>
    <recommendedName>
        <fullName evidence="4">BZIP transcription factor</fullName>
    </recommendedName>
</protein>
<proteinExistence type="predicted"/>